<evidence type="ECO:0000313" key="2">
    <source>
        <dbReference type="Proteomes" id="UP001454036"/>
    </source>
</evidence>
<sequence length="219" mass="24702">MELTKGIKMMNPSQNITEEILLQGKRSGDNSGIGFIGKGYQRNQKTPIRTRVVAGASPEKVKVDFVTVGGKKKIVGKGTLSVEGLHTLEDVLLVEGFTANLISVSQLCDNDLKVYEVIMGKSLRIPNFMFSVVRRASNMRSQPLSPHNRMRLLKEKKRTLQEIGRVMLHAKQIPVKFWAEVINTACHIHNRINFRPGTNTTSYEIWRGEKAKFVIFSYS</sequence>
<accession>A0AAV3PTY3</accession>
<dbReference type="EMBL" id="BAABME010002564">
    <property type="protein sequence ID" value="GAA0155189.1"/>
    <property type="molecule type" value="Genomic_DNA"/>
</dbReference>
<gene>
    <name evidence="1" type="ORF">LIER_12971</name>
</gene>
<dbReference type="PANTHER" id="PTHR42648:SF21">
    <property type="entry name" value="CYSTEINE-RICH RLK (RECEPTOR-LIKE PROTEIN KINASE) 8"/>
    <property type="match status" value="1"/>
</dbReference>
<dbReference type="AlphaFoldDB" id="A0AAV3PTY3"/>
<keyword evidence="2" id="KW-1185">Reference proteome</keyword>
<evidence type="ECO:0008006" key="3">
    <source>
        <dbReference type="Google" id="ProtNLM"/>
    </source>
</evidence>
<evidence type="ECO:0000313" key="1">
    <source>
        <dbReference type="EMBL" id="GAA0155189.1"/>
    </source>
</evidence>
<dbReference type="PANTHER" id="PTHR42648">
    <property type="entry name" value="TRANSPOSASE, PUTATIVE-RELATED"/>
    <property type="match status" value="1"/>
</dbReference>
<organism evidence="1 2">
    <name type="scientific">Lithospermum erythrorhizon</name>
    <name type="common">Purple gromwell</name>
    <name type="synonym">Lithospermum officinale var. erythrorhizon</name>
    <dbReference type="NCBI Taxonomy" id="34254"/>
    <lineage>
        <taxon>Eukaryota</taxon>
        <taxon>Viridiplantae</taxon>
        <taxon>Streptophyta</taxon>
        <taxon>Embryophyta</taxon>
        <taxon>Tracheophyta</taxon>
        <taxon>Spermatophyta</taxon>
        <taxon>Magnoliopsida</taxon>
        <taxon>eudicotyledons</taxon>
        <taxon>Gunneridae</taxon>
        <taxon>Pentapetalae</taxon>
        <taxon>asterids</taxon>
        <taxon>lamiids</taxon>
        <taxon>Boraginales</taxon>
        <taxon>Boraginaceae</taxon>
        <taxon>Boraginoideae</taxon>
        <taxon>Lithospermeae</taxon>
        <taxon>Lithospermum</taxon>
    </lineage>
</organism>
<dbReference type="InterPro" id="IPR012337">
    <property type="entry name" value="RNaseH-like_sf"/>
</dbReference>
<dbReference type="Proteomes" id="UP001454036">
    <property type="component" value="Unassembled WGS sequence"/>
</dbReference>
<reference evidence="1 2" key="1">
    <citation type="submission" date="2024-01" db="EMBL/GenBank/DDBJ databases">
        <title>The complete chloroplast genome sequence of Lithospermum erythrorhizon: insights into the phylogenetic relationship among Boraginaceae species and the maternal lineages of purple gromwells.</title>
        <authorList>
            <person name="Okada T."/>
            <person name="Watanabe K."/>
        </authorList>
    </citation>
    <scope>NUCLEOTIDE SEQUENCE [LARGE SCALE GENOMIC DNA]</scope>
</reference>
<proteinExistence type="predicted"/>
<protein>
    <recommendedName>
        <fullName evidence="3">Gag-pol polyprotein</fullName>
    </recommendedName>
</protein>
<dbReference type="SUPFAM" id="SSF53098">
    <property type="entry name" value="Ribonuclease H-like"/>
    <property type="match status" value="1"/>
</dbReference>
<name>A0AAV3PTY3_LITER</name>
<comment type="caution">
    <text evidence="1">The sequence shown here is derived from an EMBL/GenBank/DDBJ whole genome shotgun (WGS) entry which is preliminary data.</text>
</comment>
<dbReference type="InterPro" id="IPR039537">
    <property type="entry name" value="Retrotran_Ty1/copia-like"/>
</dbReference>